<keyword evidence="1" id="KW-1133">Transmembrane helix</keyword>
<dbReference type="RefSeq" id="WP_097073550.1">
    <property type="nucleotide sequence ID" value="NZ_OBMQ01000006.1"/>
</dbReference>
<feature type="transmembrane region" description="Helical" evidence="1">
    <location>
        <begin position="58"/>
        <end position="77"/>
    </location>
</feature>
<keyword evidence="1" id="KW-0812">Transmembrane</keyword>
<evidence type="ECO:0000313" key="4">
    <source>
        <dbReference type="Proteomes" id="UP000219636"/>
    </source>
</evidence>
<evidence type="ECO:0000259" key="2">
    <source>
        <dbReference type="Pfam" id="PF04982"/>
    </source>
</evidence>
<dbReference type="AlphaFoldDB" id="A0A285SRM4"/>
<feature type="transmembrane region" description="Helical" evidence="1">
    <location>
        <begin position="34"/>
        <end position="51"/>
    </location>
</feature>
<dbReference type="EMBL" id="OBMQ01000006">
    <property type="protein sequence ID" value="SOC10800.1"/>
    <property type="molecule type" value="Genomic_DNA"/>
</dbReference>
<gene>
    <name evidence="3" type="ORF">SAMN05880501_10641</name>
</gene>
<accession>A0A285SRM4</accession>
<dbReference type="PANTHER" id="PTHR33741">
    <property type="entry name" value="TRANSMEMBRANE PROTEIN DDB_G0269096-RELATED"/>
    <property type="match status" value="1"/>
</dbReference>
<keyword evidence="4" id="KW-1185">Reference proteome</keyword>
<dbReference type="Pfam" id="PF04982">
    <property type="entry name" value="TM_HPP"/>
    <property type="match status" value="1"/>
</dbReference>
<feature type="transmembrane region" description="Helical" evidence="1">
    <location>
        <begin position="83"/>
        <end position="101"/>
    </location>
</feature>
<dbReference type="InterPro" id="IPR007065">
    <property type="entry name" value="HPP"/>
</dbReference>
<feature type="transmembrane region" description="Helical" evidence="1">
    <location>
        <begin position="147"/>
        <end position="169"/>
    </location>
</feature>
<sequence>MASKTTVNEHFFKMLIGKMSGYSKGNSRTSFSDAMIASMGAFFCVLPVFILTEYTNSIWFIASFGASIMLVIAAWNAPVGQPRNVIGSYLIASIISLTLSSQFGSTPFIISLALCLTIFFMLIARTFHPPACGNTIIIMMGNYSWEFIFHPVLIGTIIIVLFGLIINNLHPKRKYPMYWW</sequence>
<evidence type="ECO:0000256" key="1">
    <source>
        <dbReference type="SAM" id="Phobius"/>
    </source>
</evidence>
<feature type="transmembrane region" description="Helical" evidence="1">
    <location>
        <begin position="108"/>
        <end position="127"/>
    </location>
</feature>
<keyword evidence="1" id="KW-0472">Membrane</keyword>
<dbReference type="OrthoDB" id="9811720at2"/>
<protein>
    <submittedName>
        <fullName evidence="3">HPP family protein</fullName>
    </submittedName>
</protein>
<name>A0A285SRM4_9BACL</name>
<organism evidence="3 4">
    <name type="scientific">Ureibacillus xyleni</name>
    <dbReference type="NCBI Taxonomy" id="614648"/>
    <lineage>
        <taxon>Bacteria</taxon>
        <taxon>Bacillati</taxon>
        <taxon>Bacillota</taxon>
        <taxon>Bacilli</taxon>
        <taxon>Bacillales</taxon>
        <taxon>Caryophanaceae</taxon>
        <taxon>Ureibacillus</taxon>
    </lineage>
</organism>
<dbReference type="Proteomes" id="UP000219636">
    <property type="component" value="Unassembled WGS sequence"/>
</dbReference>
<dbReference type="PANTHER" id="PTHR33741:SF5">
    <property type="entry name" value="TRANSMEMBRANE PROTEIN DDB_G0269096-RELATED"/>
    <property type="match status" value="1"/>
</dbReference>
<dbReference type="InterPro" id="IPR058581">
    <property type="entry name" value="TM_HPP"/>
</dbReference>
<evidence type="ECO:0000313" key="3">
    <source>
        <dbReference type="EMBL" id="SOC10800.1"/>
    </source>
</evidence>
<proteinExistence type="predicted"/>
<reference evidence="4" key="1">
    <citation type="submission" date="2017-08" db="EMBL/GenBank/DDBJ databases">
        <authorList>
            <person name="Varghese N."/>
            <person name="Submissions S."/>
        </authorList>
    </citation>
    <scope>NUCLEOTIDE SEQUENCE [LARGE SCALE GENOMIC DNA]</scope>
    <source>
        <strain evidence="4">JC22</strain>
    </source>
</reference>
<feature type="domain" description="HPP transmembrane region" evidence="2">
    <location>
        <begin position="28"/>
        <end position="176"/>
    </location>
</feature>